<name>A0A0A9DDL4_ARUDO</name>
<proteinExistence type="predicted"/>
<dbReference type="EMBL" id="GBRH01214170">
    <property type="protein sequence ID" value="JAD83725.1"/>
    <property type="molecule type" value="Transcribed_RNA"/>
</dbReference>
<sequence>MVNGLNLDTTKDVSNLLRHYQESRTQNIPTIQICSSGQQSCKQHLEMLNASTTDFLIRQRPRNHPLLANLHLLHPLLNGILDDETSHLDRSFLPDTVNSHDSLFFHCRIPPWIHQKNIGGSS</sequence>
<dbReference type="AlphaFoldDB" id="A0A0A9DDL4"/>
<organism evidence="1">
    <name type="scientific">Arundo donax</name>
    <name type="common">Giant reed</name>
    <name type="synonym">Donax arundinaceus</name>
    <dbReference type="NCBI Taxonomy" id="35708"/>
    <lineage>
        <taxon>Eukaryota</taxon>
        <taxon>Viridiplantae</taxon>
        <taxon>Streptophyta</taxon>
        <taxon>Embryophyta</taxon>
        <taxon>Tracheophyta</taxon>
        <taxon>Spermatophyta</taxon>
        <taxon>Magnoliopsida</taxon>
        <taxon>Liliopsida</taxon>
        <taxon>Poales</taxon>
        <taxon>Poaceae</taxon>
        <taxon>PACMAD clade</taxon>
        <taxon>Arundinoideae</taxon>
        <taxon>Arundineae</taxon>
        <taxon>Arundo</taxon>
    </lineage>
</organism>
<accession>A0A0A9DDL4</accession>
<protein>
    <submittedName>
        <fullName evidence="1">Uncharacterized protein</fullName>
    </submittedName>
</protein>
<reference evidence="1" key="1">
    <citation type="submission" date="2014-09" db="EMBL/GenBank/DDBJ databases">
        <authorList>
            <person name="Magalhaes I.L.F."/>
            <person name="Oliveira U."/>
            <person name="Santos F.R."/>
            <person name="Vidigal T.H.D.A."/>
            <person name="Brescovit A.D."/>
            <person name="Santos A.J."/>
        </authorList>
    </citation>
    <scope>NUCLEOTIDE SEQUENCE</scope>
    <source>
        <tissue evidence="1">Shoot tissue taken approximately 20 cm above the soil surface</tissue>
    </source>
</reference>
<reference evidence="1" key="2">
    <citation type="journal article" date="2015" name="Data Brief">
        <title>Shoot transcriptome of the giant reed, Arundo donax.</title>
        <authorList>
            <person name="Barrero R.A."/>
            <person name="Guerrero F.D."/>
            <person name="Moolhuijzen P."/>
            <person name="Goolsby J.A."/>
            <person name="Tidwell J."/>
            <person name="Bellgard S.E."/>
            <person name="Bellgard M.I."/>
        </authorList>
    </citation>
    <scope>NUCLEOTIDE SEQUENCE</scope>
    <source>
        <tissue evidence="1">Shoot tissue taken approximately 20 cm above the soil surface</tissue>
    </source>
</reference>
<evidence type="ECO:0000313" key="1">
    <source>
        <dbReference type="EMBL" id="JAD83725.1"/>
    </source>
</evidence>